<feature type="transmembrane region" description="Helical" evidence="7">
    <location>
        <begin position="182"/>
        <end position="204"/>
    </location>
</feature>
<evidence type="ECO:0000256" key="6">
    <source>
        <dbReference type="SAM" id="MobiDB-lite"/>
    </source>
</evidence>
<gene>
    <name evidence="9" type="ORF">B0A50_06367</name>
</gene>
<comment type="subcellular location">
    <subcellularLocation>
        <location evidence="1">Membrane</location>
        <topology evidence="1">Multi-pass membrane protein</topology>
    </subcellularLocation>
</comment>
<feature type="compositionally biased region" description="Polar residues" evidence="6">
    <location>
        <begin position="340"/>
        <end position="356"/>
    </location>
</feature>
<dbReference type="PANTHER" id="PTHR33048:SF47">
    <property type="entry name" value="INTEGRAL MEMBRANE PROTEIN-RELATED"/>
    <property type="match status" value="1"/>
</dbReference>
<dbReference type="Proteomes" id="UP000308549">
    <property type="component" value="Unassembled WGS sequence"/>
</dbReference>
<feature type="transmembrane region" description="Helical" evidence="7">
    <location>
        <begin position="110"/>
        <end position="130"/>
    </location>
</feature>
<reference evidence="9 10" key="1">
    <citation type="submission" date="2017-03" db="EMBL/GenBank/DDBJ databases">
        <title>Genomes of endolithic fungi from Antarctica.</title>
        <authorList>
            <person name="Coleine C."/>
            <person name="Masonjones S."/>
            <person name="Stajich J.E."/>
        </authorList>
    </citation>
    <scope>NUCLEOTIDE SEQUENCE [LARGE SCALE GENOMIC DNA]</scope>
    <source>
        <strain evidence="9 10">CCFEE 6315</strain>
    </source>
</reference>
<evidence type="ECO:0000256" key="3">
    <source>
        <dbReference type="ARBA" id="ARBA00022989"/>
    </source>
</evidence>
<dbReference type="AlphaFoldDB" id="A0A4U0TRD2"/>
<keyword evidence="4 7" id="KW-0472">Membrane</keyword>
<feature type="transmembrane region" description="Helical" evidence="7">
    <location>
        <begin position="63"/>
        <end position="84"/>
    </location>
</feature>
<organism evidence="9 10">
    <name type="scientific">Salinomyces thailandicus</name>
    <dbReference type="NCBI Taxonomy" id="706561"/>
    <lineage>
        <taxon>Eukaryota</taxon>
        <taxon>Fungi</taxon>
        <taxon>Dikarya</taxon>
        <taxon>Ascomycota</taxon>
        <taxon>Pezizomycotina</taxon>
        <taxon>Dothideomycetes</taxon>
        <taxon>Dothideomycetidae</taxon>
        <taxon>Mycosphaerellales</taxon>
        <taxon>Teratosphaeriaceae</taxon>
        <taxon>Salinomyces</taxon>
    </lineage>
</organism>
<dbReference type="EMBL" id="NAJL01000042">
    <property type="protein sequence ID" value="TKA24607.1"/>
    <property type="molecule type" value="Genomic_DNA"/>
</dbReference>
<keyword evidence="2 7" id="KW-0812">Transmembrane</keyword>
<evidence type="ECO:0000256" key="7">
    <source>
        <dbReference type="SAM" id="Phobius"/>
    </source>
</evidence>
<accession>A0A4U0TRD2</accession>
<name>A0A4U0TRD2_9PEZI</name>
<feature type="transmembrane region" description="Helical" evidence="7">
    <location>
        <begin position="216"/>
        <end position="241"/>
    </location>
</feature>
<dbReference type="GO" id="GO:0016020">
    <property type="term" value="C:membrane"/>
    <property type="evidence" value="ECO:0007669"/>
    <property type="project" value="UniProtKB-SubCell"/>
</dbReference>
<comment type="similarity">
    <text evidence="5">Belongs to the SAT4 family.</text>
</comment>
<evidence type="ECO:0000256" key="1">
    <source>
        <dbReference type="ARBA" id="ARBA00004141"/>
    </source>
</evidence>
<dbReference type="InterPro" id="IPR049326">
    <property type="entry name" value="Rhodopsin_dom_fungi"/>
</dbReference>
<feature type="transmembrane region" description="Helical" evidence="7">
    <location>
        <begin position="137"/>
        <end position="155"/>
    </location>
</feature>
<evidence type="ECO:0000256" key="4">
    <source>
        <dbReference type="ARBA" id="ARBA00023136"/>
    </source>
</evidence>
<proteinExistence type="inferred from homology"/>
<feature type="transmembrane region" description="Helical" evidence="7">
    <location>
        <begin position="253"/>
        <end position="275"/>
    </location>
</feature>
<evidence type="ECO:0000313" key="9">
    <source>
        <dbReference type="EMBL" id="TKA24607.1"/>
    </source>
</evidence>
<keyword evidence="3 7" id="KW-1133">Transmembrane helix</keyword>
<feature type="region of interest" description="Disordered" evidence="6">
    <location>
        <begin position="330"/>
        <end position="367"/>
    </location>
</feature>
<dbReference type="InterPro" id="IPR052337">
    <property type="entry name" value="SAT4-like"/>
</dbReference>
<evidence type="ECO:0000313" key="10">
    <source>
        <dbReference type="Proteomes" id="UP000308549"/>
    </source>
</evidence>
<dbReference type="Pfam" id="PF20684">
    <property type="entry name" value="Fung_rhodopsin"/>
    <property type="match status" value="1"/>
</dbReference>
<dbReference type="OrthoDB" id="444631at2759"/>
<evidence type="ECO:0000256" key="2">
    <source>
        <dbReference type="ARBA" id="ARBA00022692"/>
    </source>
</evidence>
<feature type="transmembrane region" description="Helical" evidence="7">
    <location>
        <begin position="30"/>
        <end position="51"/>
    </location>
</feature>
<protein>
    <recommendedName>
        <fullName evidence="8">Rhodopsin domain-containing protein</fullName>
    </recommendedName>
</protein>
<feature type="domain" description="Rhodopsin" evidence="8">
    <location>
        <begin position="47"/>
        <end position="280"/>
    </location>
</feature>
<evidence type="ECO:0000256" key="5">
    <source>
        <dbReference type="ARBA" id="ARBA00038359"/>
    </source>
</evidence>
<comment type="caution">
    <text evidence="9">The sequence shown here is derived from an EMBL/GenBank/DDBJ whole genome shotgun (WGS) entry which is preliminary data.</text>
</comment>
<evidence type="ECO:0000259" key="8">
    <source>
        <dbReference type="Pfam" id="PF20684"/>
    </source>
</evidence>
<dbReference type="PANTHER" id="PTHR33048">
    <property type="entry name" value="PTH11-LIKE INTEGRAL MEMBRANE PROTEIN (AFU_ORTHOLOGUE AFUA_5G11245)"/>
    <property type="match status" value="1"/>
</dbReference>
<keyword evidence="10" id="KW-1185">Reference proteome</keyword>
<sequence length="405" mass="43330">MWDQDTDNDLAPGSGETVARFGAKDIGWQALGPAIGCTVLSTAVVGLRWYTRCRLVRCVGWDDYVILLSLILAWTMTALIAAAVNQGIGLYDAAIPSSTIAKLVVANNDIWVLTVNITKASILMQYLRIFAGLKTRLCCYSLLLALLPALLWALLRGTLLCTPARKLWSPSTQGTCASAQTYWLSVAGLDIGLDILVLLLPLPCITRLRLPRKQKLNLLAVFTLGFLVCAVSIARLLTVYLVSRAGDHVGSGVWSIIWSSVEANVGIICACLLALKPLLSVLCPRLVEDSQEGIPRHCMRIRQISVAAAGAAWPGDEATLVPDSPVLVRKGSRSEGGGASCSSQRCSTLRTPSTSDAGGMASLGGGRKQSLYLPRPAPVHLEQGQGEEREVVDLLDMLRGAEVGI</sequence>